<organism evidence="2 3">
    <name type="scientific">Lyophyllum shimeji</name>
    <name type="common">Hon-shimeji</name>
    <name type="synonym">Tricholoma shimeji</name>
    <dbReference type="NCBI Taxonomy" id="47721"/>
    <lineage>
        <taxon>Eukaryota</taxon>
        <taxon>Fungi</taxon>
        <taxon>Dikarya</taxon>
        <taxon>Basidiomycota</taxon>
        <taxon>Agaricomycotina</taxon>
        <taxon>Agaricomycetes</taxon>
        <taxon>Agaricomycetidae</taxon>
        <taxon>Agaricales</taxon>
        <taxon>Tricholomatineae</taxon>
        <taxon>Lyophyllaceae</taxon>
        <taxon>Lyophyllum</taxon>
    </lineage>
</organism>
<feature type="domain" description="PARP catalytic" evidence="1">
    <location>
        <begin position="232"/>
        <end position="347"/>
    </location>
</feature>
<dbReference type="EMBL" id="BRPK01000008">
    <property type="protein sequence ID" value="GLB40708.1"/>
    <property type="molecule type" value="Genomic_DNA"/>
</dbReference>
<keyword evidence="3" id="KW-1185">Reference proteome</keyword>
<proteinExistence type="predicted"/>
<dbReference type="Gene3D" id="3.90.228.10">
    <property type="match status" value="1"/>
</dbReference>
<evidence type="ECO:0000259" key="1">
    <source>
        <dbReference type="Pfam" id="PF00644"/>
    </source>
</evidence>
<dbReference type="Pfam" id="PF00644">
    <property type="entry name" value="PARP"/>
    <property type="match status" value="1"/>
</dbReference>
<dbReference type="AlphaFoldDB" id="A0A9P3PRI7"/>
<comment type="caution">
    <text evidence="2">The sequence shown here is derived from an EMBL/GenBank/DDBJ whole genome shotgun (WGS) entry which is preliminary data.</text>
</comment>
<dbReference type="PANTHER" id="PTHR31681">
    <property type="entry name" value="C2H2-LIKE ZINC FINGER PROTEIN"/>
    <property type="match status" value="1"/>
</dbReference>
<dbReference type="OrthoDB" id="9514740at2759"/>
<dbReference type="GO" id="GO:0003950">
    <property type="term" value="F:NAD+ poly-ADP-ribosyltransferase activity"/>
    <property type="evidence" value="ECO:0007669"/>
    <property type="project" value="InterPro"/>
</dbReference>
<sequence>MSSTTVTSTTATLCENCNLRPKYFDGVTTHPYCNKTCANKAKPSPSRQATTSANNCDHCKVRPRYRDPTGFTHPYCGKSCAASHAKSSHKKSTGSTSTKATCQAPGCQKAPYTNPDGSLSDYCSQAHRTIGETICLMCHQAPKRPKSHFCSQACIDDAESTSPVLLEVPKGHVTFKSVEEQFKTSWRHTGKRCPHVRRVYKIISPQANLASYNAYRAAVEARGQFVATGRAPGNENRRWHGTRRECNIGDKGRTTLCTSSNCPMCCIIRTSFDLTKFGSKTGWGRFGKGIYTSSTSSKSDDYASNDCSSKLTAILLNKVVVGRGCKMLNDNTTLTAPPPGFDSVLAEKGGSLNHDELVVYRNDAIRPSFLVMYEH</sequence>
<dbReference type="InterPro" id="IPR012317">
    <property type="entry name" value="Poly(ADP-ribose)pol_cat_dom"/>
</dbReference>
<accession>A0A9P3PRI7</accession>
<gene>
    <name evidence="2" type="ORF">LshimejAT787_0805790</name>
</gene>
<protein>
    <submittedName>
        <fullName evidence="2">Poly(ADP-ribose) polymerase catalytic domain</fullName>
    </submittedName>
</protein>
<name>A0A9P3PRI7_LYOSH</name>
<evidence type="ECO:0000313" key="3">
    <source>
        <dbReference type="Proteomes" id="UP001063166"/>
    </source>
</evidence>
<dbReference type="PANTHER" id="PTHR31681:SF3">
    <property type="entry name" value="OS04G0690100 PROTEIN"/>
    <property type="match status" value="1"/>
</dbReference>
<dbReference type="Proteomes" id="UP001063166">
    <property type="component" value="Unassembled WGS sequence"/>
</dbReference>
<reference evidence="2" key="1">
    <citation type="submission" date="2022-07" db="EMBL/GenBank/DDBJ databases">
        <title>The genome of Lyophyllum shimeji provides insight into the initial evolution of ectomycorrhizal fungal genome.</title>
        <authorList>
            <person name="Kobayashi Y."/>
            <person name="Shibata T."/>
            <person name="Hirakawa H."/>
            <person name="Shigenobu S."/>
            <person name="Nishiyama T."/>
            <person name="Yamada A."/>
            <person name="Hasebe M."/>
            <person name="Kawaguchi M."/>
        </authorList>
    </citation>
    <scope>NUCLEOTIDE SEQUENCE</scope>
    <source>
        <strain evidence="2">AT787</strain>
    </source>
</reference>
<dbReference type="SUPFAM" id="SSF56399">
    <property type="entry name" value="ADP-ribosylation"/>
    <property type="match status" value="1"/>
</dbReference>
<evidence type="ECO:0000313" key="2">
    <source>
        <dbReference type="EMBL" id="GLB40708.1"/>
    </source>
</evidence>